<gene>
    <name evidence="3" type="ORF">BKD30_03660</name>
</gene>
<evidence type="ECO:0000256" key="2">
    <source>
        <dbReference type="SAM" id="Phobius"/>
    </source>
</evidence>
<sequence>MPVPQDRQRSTRGIKATVRAPLIFSAVLAAVAFVVVLFAASGGTANRMRIDTAVVAAGIAFIVSLVVAAMLMMIEKPNADHLGQGSGINRVSSRIPGGAAKAPTDPNHVDGPEYGQRRSGEDG</sequence>
<dbReference type="STRING" id="554083.BKD30_03660"/>
<reference evidence="3 4" key="1">
    <citation type="submission" date="2016-12" db="EMBL/GenBank/DDBJ databases">
        <title>Draft genome of Tersicoccus phoenicis 1P05MA.</title>
        <authorList>
            <person name="Nakajima Y."/>
            <person name="Yoshizawa S."/>
            <person name="Nakamura K."/>
            <person name="Ogura Y."/>
            <person name="Hayashi T."/>
            <person name="Kogure K."/>
        </authorList>
    </citation>
    <scope>NUCLEOTIDE SEQUENCE [LARGE SCALE GENOMIC DNA]</scope>
    <source>
        <strain evidence="3 4">1p05MA</strain>
    </source>
</reference>
<protein>
    <submittedName>
        <fullName evidence="3">Uncharacterized protein</fullName>
    </submittedName>
</protein>
<keyword evidence="2" id="KW-1133">Transmembrane helix</keyword>
<organism evidence="3 4">
    <name type="scientific">Tersicoccus phoenicis</name>
    <dbReference type="NCBI Taxonomy" id="554083"/>
    <lineage>
        <taxon>Bacteria</taxon>
        <taxon>Bacillati</taxon>
        <taxon>Actinomycetota</taxon>
        <taxon>Actinomycetes</taxon>
        <taxon>Micrococcales</taxon>
        <taxon>Micrococcaceae</taxon>
        <taxon>Tersicoccus</taxon>
    </lineage>
</organism>
<evidence type="ECO:0000256" key="1">
    <source>
        <dbReference type="SAM" id="MobiDB-lite"/>
    </source>
</evidence>
<feature type="transmembrane region" description="Helical" evidence="2">
    <location>
        <begin position="21"/>
        <end position="41"/>
    </location>
</feature>
<feature type="compositionally biased region" description="Basic and acidic residues" evidence="1">
    <location>
        <begin position="107"/>
        <end position="123"/>
    </location>
</feature>
<feature type="transmembrane region" description="Helical" evidence="2">
    <location>
        <begin position="53"/>
        <end position="74"/>
    </location>
</feature>
<proteinExistence type="predicted"/>
<feature type="region of interest" description="Disordered" evidence="1">
    <location>
        <begin position="80"/>
        <end position="123"/>
    </location>
</feature>
<dbReference type="AlphaFoldDB" id="A0A1R1LJN0"/>
<dbReference type="EMBL" id="MRDE01000016">
    <property type="protein sequence ID" value="OMH27741.1"/>
    <property type="molecule type" value="Genomic_DNA"/>
</dbReference>
<keyword evidence="4" id="KW-1185">Reference proteome</keyword>
<evidence type="ECO:0000313" key="4">
    <source>
        <dbReference type="Proteomes" id="UP000187085"/>
    </source>
</evidence>
<name>A0A1R1LJN0_9MICC</name>
<keyword evidence="2" id="KW-0812">Transmembrane</keyword>
<evidence type="ECO:0000313" key="3">
    <source>
        <dbReference type="EMBL" id="OMH27741.1"/>
    </source>
</evidence>
<accession>A0A1R1LJN0</accession>
<comment type="caution">
    <text evidence="3">The sequence shown here is derived from an EMBL/GenBank/DDBJ whole genome shotgun (WGS) entry which is preliminary data.</text>
</comment>
<dbReference type="Proteomes" id="UP000187085">
    <property type="component" value="Unassembled WGS sequence"/>
</dbReference>
<keyword evidence="2" id="KW-0472">Membrane</keyword>